<evidence type="ECO:0000313" key="2">
    <source>
        <dbReference type="Proteomes" id="UP001322664"/>
    </source>
</evidence>
<dbReference type="EMBL" id="CP137624">
    <property type="protein sequence ID" value="WPK12282.1"/>
    <property type="molecule type" value="Genomic_DNA"/>
</dbReference>
<sequence>MQGNKVKCPYCEYENIVTGALSDLNSDNTTDWECENCEGEFELQAEFEPSWSASKIVYAECKNCGDVSRDFKRRGQVFPYPEMYKVDVLCEPCWRNGVLEEMEDERGRLI</sequence>
<protein>
    <submittedName>
        <fullName evidence="1">Uncharacterized protein</fullName>
    </submittedName>
</protein>
<reference evidence="1 2" key="1">
    <citation type="submission" date="2023-09" db="EMBL/GenBank/DDBJ databases">
        <authorList>
            <person name="Page C.A."/>
            <person name="Perez-Diaz I.M."/>
        </authorList>
    </citation>
    <scope>NUCLEOTIDE SEQUENCE [LARGE SCALE GENOMIC DNA]</scope>
    <source>
        <strain evidence="1 2">Ll15</strain>
    </source>
</reference>
<name>A0ABZ0RVL4_9BACI</name>
<dbReference type="Proteomes" id="UP001322664">
    <property type="component" value="Chromosome"/>
</dbReference>
<proteinExistence type="predicted"/>
<evidence type="ECO:0000313" key="1">
    <source>
        <dbReference type="EMBL" id="WPK12282.1"/>
    </source>
</evidence>
<dbReference type="RefSeq" id="WP_319837061.1">
    <property type="nucleotide sequence ID" value="NZ_CP137624.1"/>
</dbReference>
<keyword evidence="2" id="KW-1185">Reference proteome</keyword>
<gene>
    <name evidence="1" type="ORF">R6U77_00925</name>
</gene>
<organism evidence="1 2">
    <name type="scientific">Lysinibacillus louembei</name>
    <dbReference type="NCBI Taxonomy" id="1470088"/>
    <lineage>
        <taxon>Bacteria</taxon>
        <taxon>Bacillati</taxon>
        <taxon>Bacillota</taxon>
        <taxon>Bacilli</taxon>
        <taxon>Bacillales</taxon>
        <taxon>Bacillaceae</taxon>
        <taxon>Lysinibacillus</taxon>
    </lineage>
</organism>
<accession>A0ABZ0RVL4</accession>